<dbReference type="InterPro" id="IPR013968">
    <property type="entry name" value="PKS_KR"/>
</dbReference>
<dbReference type="SUPFAM" id="SSF51679">
    <property type="entry name" value="Bacterial luciferase-like"/>
    <property type="match status" value="1"/>
</dbReference>
<dbReference type="InterPro" id="IPR016036">
    <property type="entry name" value="Malonyl_transacylase_ACP-bd"/>
</dbReference>
<dbReference type="InterPro" id="IPR014031">
    <property type="entry name" value="Ketoacyl_synth_C"/>
</dbReference>
<dbReference type="InterPro" id="IPR014043">
    <property type="entry name" value="Acyl_transferase_dom"/>
</dbReference>
<dbReference type="InterPro" id="IPR018201">
    <property type="entry name" value="Ketoacyl_synth_AS"/>
</dbReference>
<protein>
    <submittedName>
        <fullName evidence="9">Amino acid adenylation domain-containing protein</fullName>
    </submittedName>
</protein>
<dbReference type="Gene3D" id="3.30.559.10">
    <property type="entry name" value="Chloramphenicol acetyltransferase-like domain"/>
    <property type="match status" value="2"/>
</dbReference>
<dbReference type="PROSITE" id="PS50075">
    <property type="entry name" value="CARRIER"/>
    <property type="match status" value="3"/>
</dbReference>
<proteinExistence type="inferred from homology"/>
<dbReference type="Gene3D" id="2.30.38.10">
    <property type="entry name" value="Luciferase, Domain 3"/>
    <property type="match status" value="1"/>
</dbReference>
<dbReference type="InterPro" id="IPR001227">
    <property type="entry name" value="Ac_transferase_dom_sf"/>
</dbReference>
<dbReference type="Gene3D" id="3.30.559.30">
    <property type="entry name" value="Nonribosomal peptide synthetase, condensation domain"/>
    <property type="match status" value="2"/>
</dbReference>
<dbReference type="InterPro" id="IPR020841">
    <property type="entry name" value="PKS_Beta-ketoAc_synthase_dom"/>
</dbReference>
<dbReference type="InterPro" id="IPR024011">
    <property type="entry name" value="Biosynth_lucif-like_mOase_dom"/>
</dbReference>
<evidence type="ECO:0000256" key="1">
    <source>
        <dbReference type="ARBA" id="ARBA00001957"/>
    </source>
</evidence>
<dbReference type="PANTHER" id="PTHR45527">
    <property type="entry name" value="NONRIBOSOMAL PEPTIDE SYNTHETASE"/>
    <property type="match status" value="1"/>
</dbReference>
<gene>
    <name evidence="9" type="ORF">H6G24_08080</name>
</gene>
<dbReference type="InterPro" id="IPR042099">
    <property type="entry name" value="ANL_N_sf"/>
</dbReference>
<feature type="region of interest" description="Disordered" evidence="6">
    <location>
        <begin position="1081"/>
        <end position="1109"/>
    </location>
</feature>
<dbReference type="SMART" id="SM00825">
    <property type="entry name" value="PKS_KS"/>
    <property type="match status" value="1"/>
</dbReference>
<dbReference type="SUPFAM" id="SSF51735">
    <property type="entry name" value="NAD(P)-binding Rossmann-fold domains"/>
    <property type="match status" value="2"/>
</dbReference>
<dbReference type="Gene3D" id="3.40.50.12780">
    <property type="entry name" value="N-terminal domain of ligase-like"/>
    <property type="match status" value="1"/>
</dbReference>
<keyword evidence="10" id="KW-1185">Reference proteome</keyword>
<dbReference type="Gene3D" id="3.40.50.1820">
    <property type="entry name" value="alpha/beta hydrolase"/>
    <property type="match status" value="1"/>
</dbReference>
<dbReference type="Gene3D" id="3.40.50.980">
    <property type="match status" value="2"/>
</dbReference>
<dbReference type="InterPro" id="IPR001242">
    <property type="entry name" value="Condensation_dom"/>
</dbReference>
<dbReference type="PROSITE" id="PS00606">
    <property type="entry name" value="KS3_1"/>
    <property type="match status" value="1"/>
</dbReference>
<keyword evidence="4" id="KW-0808">Transferase</keyword>
<dbReference type="Gene3D" id="3.30.300.30">
    <property type="match status" value="2"/>
</dbReference>
<dbReference type="NCBIfam" id="NF003417">
    <property type="entry name" value="PRK04813.1"/>
    <property type="match status" value="2"/>
</dbReference>
<evidence type="ECO:0000256" key="3">
    <source>
        <dbReference type="ARBA" id="ARBA00022553"/>
    </source>
</evidence>
<dbReference type="EMBL" id="JACJQH010000010">
    <property type="protein sequence ID" value="MBD2195445.1"/>
    <property type="molecule type" value="Genomic_DNA"/>
</dbReference>
<dbReference type="InterPro" id="IPR045851">
    <property type="entry name" value="AMP-bd_C_sf"/>
</dbReference>
<dbReference type="PROSITE" id="PS52004">
    <property type="entry name" value="KS3_2"/>
    <property type="match status" value="1"/>
</dbReference>
<accession>A0ABR8A7I8</accession>
<dbReference type="InterPro" id="IPR029058">
    <property type="entry name" value="AB_hydrolase_fold"/>
</dbReference>
<dbReference type="Gene3D" id="3.40.47.10">
    <property type="match status" value="1"/>
</dbReference>
<dbReference type="Pfam" id="PF08659">
    <property type="entry name" value="KR"/>
    <property type="match status" value="1"/>
</dbReference>
<comment type="caution">
    <text evidence="9">The sequence shown here is derived from an EMBL/GenBank/DDBJ whole genome shotgun (WGS) entry which is preliminary data.</text>
</comment>
<evidence type="ECO:0000256" key="6">
    <source>
        <dbReference type="SAM" id="MobiDB-lite"/>
    </source>
</evidence>
<evidence type="ECO:0000256" key="4">
    <source>
        <dbReference type="ARBA" id="ARBA00022679"/>
    </source>
</evidence>
<dbReference type="Pfam" id="PF00550">
    <property type="entry name" value="PP-binding"/>
    <property type="match status" value="3"/>
</dbReference>
<evidence type="ECO:0000259" key="8">
    <source>
        <dbReference type="PROSITE" id="PS52004"/>
    </source>
</evidence>
<dbReference type="InterPro" id="IPR036736">
    <property type="entry name" value="ACP-like_sf"/>
</dbReference>
<evidence type="ECO:0000313" key="9">
    <source>
        <dbReference type="EMBL" id="MBD2195445.1"/>
    </source>
</evidence>
<keyword evidence="2" id="KW-0596">Phosphopantetheine</keyword>
<evidence type="ECO:0000256" key="2">
    <source>
        <dbReference type="ARBA" id="ARBA00022450"/>
    </source>
</evidence>
<dbReference type="InterPro" id="IPR009081">
    <property type="entry name" value="PP-bd_ACP"/>
</dbReference>
<dbReference type="InterPro" id="IPR057326">
    <property type="entry name" value="KR_dom"/>
</dbReference>
<dbReference type="SMART" id="SM00827">
    <property type="entry name" value="PKS_AT"/>
    <property type="match status" value="1"/>
</dbReference>
<dbReference type="InterPro" id="IPR000873">
    <property type="entry name" value="AMP-dep_synth/lig_dom"/>
</dbReference>
<dbReference type="InterPro" id="IPR014030">
    <property type="entry name" value="Ketoacyl_synth_N"/>
</dbReference>
<dbReference type="Pfam" id="PF00698">
    <property type="entry name" value="Acyl_transf_1"/>
    <property type="match status" value="1"/>
</dbReference>
<evidence type="ECO:0000259" key="7">
    <source>
        <dbReference type="PROSITE" id="PS50075"/>
    </source>
</evidence>
<sequence>MSGGSNNVQNLSSLQRSVLLIEKLEAKIKRLESAKTEPIAIIGMSCRFPGGAENPQEFWKILYSGIDAVTEVPANRWNIADYYDENPQIPGKIYTKSGGFLSDVDQFDPHFFGISAREAVNIDPQHRLLLEVTWEALENAGCIPQRNQGSPTGVFVGITLNDYGLIAKQARSDVSQQAYGVTGSPSYAAAGRISYTFGFTGPCMAIDTACSSSLVAIHQACQSLRQQECQMAIAGGVNLILLPDSMIATAKAGMLSPDGRCKTFDATADGIGRGEGCGILVLKRLSDAQADGDNILAVIRGSAVNQDGPSSGLTVPNGASQQQVMRQALKMAQIEPAEVTYVEAHGTGTPLGDPIELRSLAKIYGSHRSQDNPLFVGSAKTNISHVETAAGVAGVIKVILQLQHQQIAPHLHLKNPTNHFNWEDFPLVVPTQVTPWLVQSGSRIGVVNSFGATGTNAHIVLAEAPAPLKPENSGSLERSLHLLTLSTKTEPALKDLVNLYQNWVEQNTDLKITNLKIADICYSANTGRAHFKHRLALLVAEPQELAAKLQNLTISLSPEQNTQENSSITGVFQGQLAINSGVPKIAFLFTGQGSQYIDMGRELYQSQPLFRRILEQCDQILRSELETPLLEILYPQNTNQSQTSLIDQTNYTQPALFALEYALAQLWISWGIKPAAVMGHSLGEYVAACIAGVFSLEDGLKLIAARGRLMQSLPQNGAMLAVFAEETRVTEIIAPYQNKVAISAYNGAQNIVISGENQAIAAIKTTLEAEAIESRPLNTSHAFHSPLVDPILEQLEQIANQIEIHPPRIPIVSNLTGETLSINQPLNGKYWRKHSREAVKFTAGLATLVEKGYETFLEIGAKPVLSKMGHRCKLGDNLLWLASLVAGQSNWATLLNSLAQLYVRGAEVNWSGFDRDYPRQRLILPNYPFQRQRYWLEIPNADMSPQKAIASAPMNGQLPEPVTQPVRETIAEPTPEPKPQTSASSKQEQIIKLLQSLIAEALQTSPDTVDIHTPLVEMGADSIVFMETGQQLETTFGVRIPIRRLFEDLSTLNALGTYIAENLPAEFKFTDNFTDNQPVSPLVTSESPDRQTENKAVESAQVSQIPPTAEPVGTTALERIMSQQLQAMSQLMSEQLAVLRGETTTTPPQFIPNHNPVNSPQTTIKNTKRQEFWERREYKPTLSDIQDQAANFAVTVPANKEMQFSLYYFGSYDAAFSKDKYSLLFGGVEYADQNGFTSVWLPERHFHAFGGFSPNPSILCASLAKVTKNIQLRAGSVVLPLHHPVRVAEDWAIIDNISQGRVGISFASGWHPHDFVFAPEAYDDRREIMFEGIETVQKLWRGESIQLLSGSGNMAEIRTFPMPQQKELPVWVTIVNNPDTYMRAGALGIGVLTNLMGQTVEDLARNIAIYRESLARHGFDPSVGQVTVLLHTFMGTDLQQVRETARKPFQQYLTSSIGLFQALVKSQGLQMADFEKMSEDDKDYILSAAYDRYVQTSALIGTADSCLEIVEKLLAIGVDEIACLIDFGVEEEAVLASLPHVKTLKERVNQVKTDDWFYGLDWQQEPRDLPLNSSLKSGHWLIFADVQGVGTALAQQLQLNGQTYTLIYPQGSGISLSNGDWEIDPTDSKAFNQLLQNILQNQLTDGELPLSGVIYLWSLNSPLSEQLTVDLLQQTQETVCGGVLHLVQALDKQPELKNACPQMWLITQQAVASDNTAPTGIAQASLWGFGRVIALEYPELWGGLIDIDRSNTTSQAEQIWLEIRAQLGKKSQAEDQVLLHQEKRYVARLVRQTVSNSSVDNSPVNLDLDGTYLITGGLGALGIRLAQWLVDRGVRHLVLCGRSAPAAKIQKTITQLQQQGIQVMVAQVDISKFNDLSELLQQIQGKNQDNWLPLQGIFHLAGLLDDGALFQQTWKRFDAVFAPKILGTWNLHVLTQELPLKHFVLFSSIASLLGSPGQANHAAANAFIDALAHYRRANGLPAVSINWGSWTEIGKVTRLEGAQQQRLQEYFDKLWRSYGMEAIAPKAGLHALEQLLNQPPVQVGVFPIDWPKFCESLGVEQKPLLLYLTQPETTSTTTSPIRIPLSEAQKQLWLLAQIVEEGSIVYNDNVNLELLGDLHLEILKQSIQTVVERHEALRTVIDPQGEWQEILPTLKVDIPLIDLSSTKDEQEQCLQDWLIQRSQKPLNLTTDPLFQVEVLKLGQQHHVLVITVHHIISDGWSIENILKEIALIYSALGDGADVKLNTPLQFRQFLHWQTNRSQSAEMLSHESFWLEQFADSIPVLELPTDRPRPLRKTYHGSRQTRITPPQLREQLRQFSQGQGCTLFMTLLAAHFVLLHRLSRQAEIVVGIPTAGRFLAGSETMVGYATHLLPIRSCFPADLSFSAYLAEIRSRLLAAYEHQDYPFAQLLKQLNLKSDSSRTPLVSVTFNLEPPVPTVSLNNLDTAMMSRLVSFTHFDLHFVVIDMGDRLILEAKYNTDLFNDATIERWLGHFQTLLEEIITQPNQEIATLPLLTQSERQQLLMDWNAELTQYSSAPLETECVYQRFSKQVSQNPDALAVVFANQQLTYQELNTRANQLANHLRNLNIPSGGRIVLYIERSLESLIAILGIWKAGGVYIPLDAANTPPQRLALLLEDIQPTALLTQTSYKSNLPTSLCCPVVFLDKQGNDNPQNQSPEILDPNFPQVTPDDLAYIIFTSGSTGQPKGVAIKHRHLSAYTTSITQRLGLQSGMSFATVSTFAADLGYTAIFPTLCTGGTLHIITQETATDPQALATYFSQHQIDCLKIVPAHLNALLEGEKSSQVLPRHTLVLGGDTLTWELVGKIQNLAPQCRIFNHYGPSETTVGVLTFLVDDRHSPKSSATVPLGRPLPHVCVYILDQYQQPAPVGVPGELYIGGASVAQGYLNRPELTTEKFISNPFSNEPGARLYKTGDLARYLPDGNIEFLGRIDNQVKIRGYRLELGEVESVLNQHPGVQQAVVLAWEQEQTGEKRLVAYWVAVKTEGVSVSSQELRQFLQAKLPDYMIPSSLIGLENIPLTANGKIDSRALPLPEEDFSQEADFIAPRTPTEQAIADIFATVLRLESVGINNNFFELGGHSLLATQVISRLRETFQIDLPLVSLFTSPTVAGIDLIIHQQMQQGIVKTAPAIAAVPRTSDTELPLSWSQERLWFIEQLEGANATYNMPAAVRLQGNLNISALEQALGEIVKRHEVLRTGFKSEDGKAVQVIFPDATLSLQTIDLQNLLSSEQEIIVQKHIIEEAKTPFDLSQPPLMRATLLQLHPQSYVIFITMHHIVSDGWSVSIVVRELSTLYQAFAQNRPSPLPDLSIQYADFTIWQRQWLTGEVLQTQLNYWQNQLALNLPILNLPLDYPLSAKQDARGAQQNISIEPKLTQALKALSDQEGVTLFMTLFAAFNVLLSRHTGQEDIIIGSPIAGRNHLGSEDLVGFFINTLPLRTNLAENPSFRQLLKRVREVTLGAYTYQDIPFEKLVEELRTERVLNRHPLFDVLFNFVNTPEAVLNMGDLTFQRLPQPEPYSKFWLTFYIRQVDEGLNIELVYRQSLFTAERMQALLEQFVVLLTQVVERPDETIQSYSLLSPQTAALIPDPSLPLPEPDYELVTTSFINWAKKSPEQIAIRQNGKKWTYGELATAAENIAQVLMSRGLKQKDVVALWGERSFGLIAGVLGIFLAGGVLLIIDSNLPPQRQNLMLEQTQARYLISIGEATQVAQVVEKELKIIAINPHTAATVGETVSSDIALPTLAAKDPAYIFFTSGSTGTPKGVLGNHQGIAHFIHWQRQTFEIKESDRIAQLIGLSFDAILRDIFLPLTSGATLCLPDQDYIPGSPQILTWLDLEQISVFHTVPAIAQSWLQNIPEKVTLSSLRWVFLSGEPLTQSLVQQWRQTFPEAGNIVNLYGATETTMVKCFYPVPPEIPAGVMPGGWPLPDTQILILNAKNQLCGIGEIGEIVVRTPFRTLGYIQPTLSPFVLNPFRQDPQDLVYYTGDNGRYRPDGSIEVLGRLDNQIKIRGVRVQPGEIEAILNQHPAVGEGVVIAKQIDSGEYGLVAYIVLKTGQTVTNKELRQFLKKQLPEYMVPFSFVQLDNLPLTATGKVNRQLLPEHHHNIEPIYEHRKPRTPIEVKIVEILAQVLKLDQIGIDDNFFELGGHSLLAAQVISRLQQEFQVKITLKSLFEMPTPAQLATLIEKLQSDTNAASVVPKITKVSRKRYQAKVFDTGKIEVSEELKQ</sequence>
<dbReference type="InterPro" id="IPR023213">
    <property type="entry name" value="CAT-like_dom_sf"/>
</dbReference>
<dbReference type="Gene3D" id="3.40.366.10">
    <property type="entry name" value="Malonyl-Coenzyme A Acyl Carrier Protein, domain 2"/>
    <property type="match status" value="1"/>
</dbReference>
<dbReference type="InterPro" id="IPR020806">
    <property type="entry name" value="PKS_PP-bd"/>
</dbReference>
<dbReference type="Gene3D" id="1.10.1200.10">
    <property type="entry name" value="ACP-like"/>
    <property type="match status" value="2"/>
</dbReference>
<feature type="domain" description="Carrier" evidence="7">
    <location>
        <begin position="985"/>
        <end position="1063"/>
    </location>
</feature>
<keyword evidence="3" id="KW-0597">Phosphoprotein</keyword>
<dbReference type="Pfam" id="PF00109">
    <property type="entry name" value="ketoacyl-synt"/>
    <property type="match status" value="1"/>
</dbReference>
<dbReference type="Pfam" id="PF22621">
    <property type="entry name" value="CurL-like_PKS_C"/>
    <property type="match status" value="1"/>
</dbReference>
<feature type="domain" description="Carrier" evidence="7">
    <location>
        <begin position="3063"/>
        <end position="3138"/>
    </location>
</feature>
<feature type="domain" description="Ketosynthase family 3 (KS3)" evidence="8">
    <location>
        <begin position="36"/>
        <end position="463"/>
    </location>
</feature>
<dbReference type="InterPro" id="IPR016039">
    <property type="entry name" value="Thiolase-like"/>
</dbReference>
<dbReference type="Pfam" id="PF13193">
    <property type="entry name" value="AMP-binding_C"/>
    <property type="match status" value="2"/>
</dbReference>
<name>A0ABR8A7I8_9CYAN</name>
<dbReference type="Proteomes" id="UP000658514">
    <property type="component" value="Unassembled WGS sequence"/>
</dbReference>
<dbReference type="InterPro" id="IPR020845">
    <property type="entry name" value="AMP-binding_CS"/>
</dbReference>
<feature type="domain" description="Carrier" evidence="7">
    <location>
        <begin position="4129"/>
        <end position="4204"/>
    </location>
</feature>
<dbReference type="SMART" id="SM00822">
    <property type="entry name" value="PKS_KR"/>
    <property type="match status" value="1"/>
</dbReference>
<dbReference type="PROSITE" id="PS00455">
    <property type="entry name" value="AMP_BINDING"/>
    <property type="match status" value="2"/>
</dbReference>
<dbReference type="InterPro" id="IPR025110">
    <property type="entry name" value="AMP-bd_C"/>
</dbReference>
<dbReference type="NCBIfam" id="TIGR04020">
    <property type="entry name" value="seco_metab_LLM"/>
    <property type="match status" value="1"/>
</dbReference>
<evidence type="ECO:0000256" key="5">
    <source>
        <dbReference type="ARBA" id="ARBA00029443"/>
    </source>
</evidence>
<dbReference type="CDD" id="cd05930">
    <property type="entry name" value="A_NRPS"/>
    <property type="match status" value="2"/>
</dbReference>
<dbReference type="InterPro" id="IPR011251">
    <property type="entry name" value="Luciferase-like_dom"/>
</dbReference>
<dbReference type="NCBIfam" id="TIGR01733">
    <property type="entry name" value="AA-adenyl-dom"/>
    <property type="match status" value="2"/>
</dbReference>
<organism evidence="9 10">
    <name type="scientific">Calothrix parietina FACHB-288</name>
    <dbReference type="NCBI Taxonomy" id="2692896"/>
    <lineage>
        <taxon>Bacteria</taxon>
        <taxon>Bacillati</taxon>
        <taxon>Cyanobacteriota</taxon>
        <taxon>Cyanophyceae</taxon>
        <taxon>Nostocales</taxon>
        <taxon>Calotrichaceae</taxon>
        <taxon>Calothrix</taxon>
    </lineage>
</organism>
<dbReference type="SUPFAM" id="SSF47336">
    <property type="entry name" value="ACP-like"/>
    <property type="match status" value="3"/>
</dbReference>
<dbReference type="SUPFAM" id="SSF55048">
    <property type="entry name" value="Probable ACP-binding domain of malonyl-CoA ACP transacylase"/>
    <property type="match status" value="1"/>
</dbReference>
<dbReference type="CDD" id="cd08955">
    <property type="entry name" value="KR_2_FAS_SDR_x"/>
    <property type="match status" value="1"/>
</dbReference>
<dbReference type="CDD" id="cd00833">
    <property type="entry name" value="PKS"/>
    <property type="match status" value="1"/>
</dbReference>
<dbReference type="Gene3D" id="3.30.70.250">
    <property type="entry name" value="Malonyl-CoA ACP transacylase, ACP-binding"/>
    <property type="match status" value="1"/>
</dbReference>
<dbReference type="Gene3D" id="3.40.50.720">
    <property type="entry name" value="NAD(P)-binding Rossmann-like Domain"/>
    <property type="match status" value="1"/>
</dbReference>
<evidence type="ECO:0000313" key="10">
    <source>
        <dbReference type="Proteomes" id="UP000658514"/>
    </source>
</evidence>
<dbReference type="InterPro" id="IPR036291">
    <property type="entry name" value="NAD(P)-bd_dom_sf"/>
</dbReference>
<dbReference type="PROSITE" id="PS00012">
    <property type="entry name" value="PHOSPHOPANTETHEINE"/>
    <property type="match status" value="3"/>
</dbReference>
<dbReference type="InterPro" id="IPR036661">
    <property type="entry name" value="Luciferase-like_sf"/>
</dbReference>
<dbReference type="InterPro" id="IPR006162">
    <property type="entry name" value="Ppantetheine_attach_site"/>
</dbReference>
<dbReference type="SUPFAM" id="SSF52151">
    <property type="entry name" value="FabD/lysophospholipase-like"/>
    <property type="match status" value="1"/>
</dbReference>
<comment type="similarity">
    <text evidence="5">In the C-terminal section; belongs to the NRP synthetase family.</text>
</comment>
<feature type="compositionally biased region" description="Basic and acidic residues" evidence="6">
    <location>
        <begin position="1087"/>
        <end position="1096"/>
    </location>
</feature>
<dbReference type="Pfam" id="PF00501">
    <property type="entry name" value="AMP-binding"/>
    <property type="match status" value="2"/>
</dbReference>
<dbReference type="SUPFAM" id="SSF53901">
    <property type="entry name" value="Thiolase-like"/>
    <property type="match status" value="1"/>
</dbReference>
<dbReference type="SUPFAM" id="SSF56801">
    <property type="entry name" value="Acetyl-CoA synthetase-like"/>
    <property type="match status" value="2"/>
</dbReference>
<dbReference type="InterPro" id="IPR010071">
    <property type="entry name" value="AA_adenyl_dom"/>
</dbReference>
<dbReference type="SUPFAM" id="SSF52777">
    <property type="entry name" value="CoA-dependent acyltransferases"/>
    <property type="match status" value="4"/>
</dbReference>
<comment type="cofactor">
    <cofactor evidence="1">
        <name>pantetheine 4'-phosphate</name>
        <dbReference type="ChEBI" id="CHEBI:47942"/>
    </cofactor>
</comment>
<dbReference type="RefSeq" id="WP_190538471.1">
    <property type="nucleotide sequence ID" value="NZ_CAWPNO010000002.1"/>
</dbReference>
<dbReference type="InterPro" id="IPR016035">
    <property type="entry name" value="Acyl_Trfase/lysoPLipase"/>
</dbReference>
<dbReference type="Pfam" id="PF00668">
    <property type="entry name" value="Condensation"/>
    <property type="match status" value="2"/>
</dbReference>
<dbReference type="PANTHER" id="PTHR45527:SF1">
    <property type="entry name" value="FATTY ACID SYNTHASE"/>
    <property type="match status" value="1"/>
</dbReference>
<dbReference type="Pfam" id="PF02801">
    <property type="entry name" value="Ketoacyl-synt_C"/>
    <property type="match status" value="1"/>
</dbReference>
<reference evidence="9 10" key="1">
    <citation type="journal article" date="2020" name="ISME J.">
        <title>Comparative genomics reveals insights into cyanobacterial evolution and habitat adaptation.</title>
        <authorList>
            <person name="Chen M.Y."/>
            <person name="Teng W.K."/>
            <person name="Zhao L."/>
            <person name="Hu C.X."/>
            <person name="Zhou Y.K."/>
            <person name="Han B.P."/>
            <person name="Song L.R."/>
            <person name="Shu W.S."/>
        </authorList>
    </citation>
    <scope>NUCLEOTIDE SEQUENCE [LARGE SCALE GENOMIC DNA]</scope>
    <source>
        <strain evidence="9 10">FACHB-288</strain>
    </source>
</reference>
<dbReference type="CDD" id="cd19531">
    <property type="entry name" value="LCL_NRPS-like"/>
    <property type="match status" value="2"/>
</dbReference>
<dbReference type="Gene3D" id="3.30.70.3290">
    <property type="match status" value="1"/>
</dbReference>
<dbReference type="SMART" id="SM01294">
    <property type="entry name" value="PKS_PP_betabranch"/>
    <property type="match status" value="1"/>
</dbReference>
<dbReference type="SMART" id="SM00823">
    <property type="entry name" value="PKS_PP"/>
    <property type="match status" value="3"/>
</dbReference>
<dbReference type="Pfam" id="PF00296">
    <property type="entry name" value="Bac_luciferase"/>
    <property type="match status" value="1"/>
</dbReference>
<dbReference type="Gene3D" id="3.20.20.30">
    <property type="entry name" value="Luciferase-like domain"/>
    <property type="match status" value="1"/>
</dbReference>